<protein>
    <recommendedName>
        <fullName evidence="3">histidine kinase</fullName>
        <ecNumber evidence="3">2.7.13.3</ecNumber>
    </recommendedName>
</protein>
<keyword evidence="8 10" id="KW-1133">Transmembrane helix</keyword>
<dbReference type="AlphaFoldDB" id="A0AA91BPW7"/>
<comment type="caution">
    <text evidence="12">The sequence shown here is derived from an EMBL/GenBank/DDBJ whole genome shotgun (WGS) entry which is preliminary data.</text>
</comment>
<keyword evidence="4" id="KW-0597">Phosphoprotein</keyword>
<dbReference type="SMART" id="SM00387">
    <property type="entry name" value="HATPase_c"/>
    <property type="match status" value="1"/>
</dbReference>
<dbReference type="EC" id="2.7.13.3" evidence="3"/>
<comment type="catalytic activity">
    <reaction evidence="1">
        <text>ATP + protein L-histidine = ADP + protein N-phospho-L-histidine.</text>
        <dbReference type="EC" id="2.7.13.3"/>
    </reaction>
</comment>
<dbReference type="GO" id="GO:0005886">
    <property type="term" value="C:plasma membrane"/>
    <property type="evidence" value="ECO:0007669"/>
    <property type="project" value="TreeGrafter"/>
</dbReference>
<dbReference type="EMBL" id="WVRA01000010">
    <property type="protein sequence ID" value="NOE20425.1"/>
    <property type="molecule type" value="Genomic_DNA"/>
</dbReference>
<evidence type="ECO:0000313" key="13">
    <source>
        <dbReference type="Proteomes" id="UP000597886"/>
    </source>
</evidence>
<name>A0AA91BPW7_9RHOB</name>
<keyword evidence="6 10" id="KW-0812">Transmembrane</keyword>
<dbReference type="InterPro" id="IPR050428">
    <property type="entry name" value="TCS_sensor_his_kinase"/>
</dbReference>
<dbReference type="Gene3D" id="1.10.287.130">
    <property type="match status" value="1"/>
</dbReference>
<feature type="transmembrane region" description="Helical" evidence="10">
    <location>
        <begin position="168"/>
        <end position="191"/>
    </location>
</feature>
<dbReference type="GO" id="GO:0000160">
    <property type="term" value="P:phosphorelay signal transduction system"/>
    <property type="evidence" value="ECO:0007669"/>
    <property type="project" value="TreeGrafter"/>
</dbReference>
<keyword evidence="9 10" id="KW-0472">Membrane</keyword>
<dbReference type="InterPro" id="IPR036890">
    <property type="entry name" value="HATPase_C_sf"/>
</dbReference>
<evidence type="ECO:0000256" key="8">
    <source>
        <dbReference type="ARBA" id="ARBA00022989"/>
    </source>
</evidence>
<evidence type="ECO:0000256" key="7">
    <source>
        <dbReference type="ARBA" id="ARBA00022777"/>
    </source>
</evidence>
<evidence type="ECO:0000256" key="6">
    <source>
        <dbReference type="ARBA" id="ARBA00022692"/>
    </source>
</evidence>
<evidence type="ECO:0000256" key="4">
    <source>
        <dbReference type="ARBA" id="ARBA00022553"/>
    </source>
</evidence>
<evidence type="ECO:0000256" key="1">
    <source>
        <dbReference type="ARBA" id="ARBA00000085"/>
    </source>
</evidence>
<dbReference type="InterPro" id="IPR004358">
    <property type="entry name" value="Sig_transdc_His_kin-like_C"/>
</dbReference>
<evidence type="ECO:0000259" key="11">
    <source>
        <dbReference type="PROSITE" id="PS50109"/>
    </source>
</evidence>
<evidence type="ECO:0000313" key="12">
    <source>
        <dbReference type="EMBL" id="NOE20425.1"/>
    </source>
</evidence>
<dbReference type="RefSeq" id="WP_152460758.1">
    <property type="nucleotide sequence ID" value="NZ_WVRA01000010.1"/>
</dbReference>
<evidence type="ECO:0000256" key="2">
    <source>
        <dbReference type="ARBA" id="ARBA00004370"/>
    </source>
</evidence>
<organism evidence="12 13">
    <name type="scientific">Ruegeria atlantica</name>
    <dbReference type="NCBI Taxonomy" id="81569"/>
    <lineage>
        <taxon>Bacteria</taxon>
        <taxon>Pseudomonadati</taxon>
        <taxon>Pseudomonadota</taxon>
        <taxon>Alphaproteobacteria</taxon>
        <taxon>Rhodobacterales</taxon>
        <taxon>Roseobacteraceae</taxon>
        <taxon>Ruegeria</taxon>
    </lineage>
</organism>
<dbReference type="Gene3D" id="3.30.565.10">
    <property type="entry name" value="Histidine kinase-like ATPase, C-terminal domain"/>
    <property type="match status" value="1"/>
</dbReference>
<dbReference type="PANTHER" id="PTHR45436:SF5">
    <property type="entry name" value="SENSOR HISTIDINE KINASE TRCS"/>
    <property type="match status" value="1"/>
</dbReference>
<dbReference type="GO" id="GO:0004673">
    <property type="term" value="F:protein histidine kinase activity"/>
    <property type="evidence" value="ECO:0007669"/>
    <property type="project" value="UniProtKB-EC"/>
</dbReference>
<accession>A0AA91BPW7</accession>
<feature type="domain" description="Histidine kinase" evidence="11">
    <location>
        <begin position="247"/>
        <end position="446"/>
    </location>
</feature>
<dbReference type="InterPro" id="IPR003594">
    <property type="entry name" value="HATPase_dom"/>
</dbReference>
<evidence type="ECO:0000256" key="10">
    <source>
        <dbReference type="SAM" id="Phobius"/>
    </source>
</evidence>
<dbReference type="SUPFAM" id="SSF55874">
    <property type="entry name" value="ATPase domain of HSP90 chaperone/DNA topoisomerase II/histidine kinase"/>
    <property type="match status" value="1"/>
</dbReference>
<proteinExistence type="predicted"/>
<keyword evidence="7 12" id="KW-0418">Kinase</keyword>
<comment type="subcellular location">
    <subcellularLocation>
        <location evidence="2">Membrane</location>
    </subcellularLocation>
</comment>
<evidence type="ECO:0000256" key="3">
    <source>
        <dbReference type="ARBA" id="ARBA00012438"/>
    </source>
</evidence>
<dbReference type="PANTHER" id="PTHR45436">
    <property type="entry name" value="SENSOR HISTIDINE KINASE YKOH"/>
    <property type="match status" value="1"/>
</dbReference>
<evidence type="ECO:0000256" key="5">
    <source>
        <dbReference type="ARBA" id="ARBA00022679"/>
    </source>
</evidence>
<sequence length="447" mass="48718">MKTGSLRFRLFVATALSVSIALMLAFWGLGLLFASHVERRAIDDLSVQLDQILAGVERDEKGKIRIGSAPADARFSKPFGGLYWQIEVEGLQLRSRSLWDFALDLPPDHLKSGTVHVHYLSGPGENQLLVMERSIVLSTRLGGVPMRAAVAMDASQLEKSTEEFREDLVPFTLLLALFIVFAGAVQVIVGLRPLNSVERRISRIRTGDVNRVGEDFPTEIRPLAAEVDALLLQREKDIEQARHRAGDLAHGLKTPLQALLGDARRVREAGLTDTAASIESTVKSMHRHVERELNRVRIATRAATSKADLTEAASRVIAVVQKASLNDALKWDLDAPANLVVAADMEDLSAILGAITENASRHARRQVRISARKQATHAVLSVLDDGPGIPPDKIDTLMRRGVREDETGTGLGLAIARELTEALGGSLELISRDPGLMVRITLPLAAT</sequence>
<reference evidence="12" key="1">
    <citation type="submission" date="2019-12" db="EMBL/GenBank/DDBJ databases">
        <title>Ruegeria JWLKs population differentiation of coral mucus and skeleton niches.</title>
        <authorList>
            <person name="Luo D."/>
        </authorList>
    </citation>
    <scope>NUCLEOTIDE SEQUENCE</scope>
    <source>
        <strain evidence="12">HKCCD6181</strain>
    </source>
</reference>
<dbReference type="InterPro" id="IPR005467">
    <property type="entry name" value="His_kinase_dom"/>
</dbReference>
<evidence type="ECO:0000256" key="9">
    <source>
        <dbReference type="ARBA" id="ARBA00023136"/>
    </source>
</evidence>
<keyword evidence="5" id="KW-0808">Transferase</keyword>
<dbReference type="Proteomes" id="UP000597886">
    <property type="component" value="Unassembled WGS sequence"/>
</dbReference>
<dbReference type="PROSITE" id="PS50109">
    <property type="entry name" value="HIS_KIN"/>
    <property type="match status" value="1"/>
</dbReference>
<dbReference type="Pfam" id="PF02518">
    <property type="entry name" value="HATPase_c"/>
    <property type="match status" value="1"/>
</dbReference>
<gene>
    <name evidence="12" type="ORF">GS634_20050</name>
</gene>
<dbReference type="PRINTS" id="PR00344">
    <property type="entry name" value="BCTRLSENSOR"/>
</dbReference>